<dbReference type="GO" id="GO:0043565">
    <property type="term" value="F:sequence-specific DNA binding"/>
    <property type="evidence" value="ECO:0007669"/>
    <property type="project" value="InterPro"/>
</dbReference>
<keyword evidence="4 10" id="KW-0597">Phosphoprotein</keyword>
<dbReference type="GO" id="GO:0000160">
    <property type="term" value="P:phosphorelay signal transduction system"/>
    <property type="evidence" value="ECO:0007669"/>
    <property type="project" value="UniProtKB-KW"/>
</dbReference>
<dbReference type="Pfam" id="PF00072">
    <property type="entry name" value="Response_reg"/>
    <property type="match status" value="1"/>
</dbReference>
<evidence type="ECO:0000259" key="11">
    <source>
        <dbReference type="PROSITE" id="PS01124"/>
    </source>
</evidence>
<keyword evidence="6" id="KW-0805">Transcription regulation</keyword>
<dbReference type="PANTHER" id="PTHR42713:SF3">
    <property type="entry name" value="TRANSCRIPTIONAL REGULATORY PROTEIN HPTR"/>
    <property type="match status" value="1"/>
</dbReference>
<dbReference type="InterPro" id="IPR041522">
    <property type="entry name" value="CdaR_GGDEF"/>
</dbReference>
<dbReference type="SUPFAM" id="SSF52172">
    <property type="entry name" value="CheY-like"/>
    <property type="match status" value="1"/>
</dbReference>
<dbReference type="InterPro" id="IPR001789">
    <property type="entry name" value="Sig_transdc_resp-reg_receiver"/>
</dbReference>
<dbReference type="Gene3D" id="3.40.50.2300">
    <property type="match status" value="1"/>
</dbReference>
<evidence type="ECO:0000256" key="9">
    <source>
        <dbReference type="ARBA" id="ARBA00024867"/>
    </source>
</evidence>
<comment type="function">
    <text evidence="9">May play the central regulatory role in sporulation. It may be an element of the effector pathway responsible for the activation of sporulation genes in response to nutritional stress. Spo0A may act in concert with spo0H (a sigma factor) to control the expression of some genes that are critical to the sporulation process.</text>
</comment>
<evidence type="ECO:0000256" key="7">
    <source>
        <dbReference type="ARBA" id="ARBA00023125"/>
    </source>
</evidence>
<evidence type="ECO:0000256" key="5">
    <source>
        <dbReference type="ARBA" id="ARBA00023012"/>
    </source>
</evidence>
<evidence type="ECO:0000313" key="13">
    <source>
        <dbReference type="EMBL" id="EMS71991.1"/>
    </source>
</evidence>
<accession>S0FNP7</accession>
<dbReference type="InterPro" id="IPR018060">
    <property type="entry name" value="HTH_AraC"/>
</dbReference>
<dbReference type="GO" id="GO:0005737">
    <property type="term" value="C:cytoplasm"/>
    <property type="evidence" value="ECO:0007669"/>
    <property type="project" value="UniProtKB-SubCell"/>
</dbReference>
<gene>
    <name evidence="13" type="ORF">CTER_1950</name>
</gene>
<dbReference type="PROSITE" id="PS50110">
    <property type="entry name" value="RESPONSE_REGULATORY"/>
    <property type="match status" value="1"/>
</dbReference>
<dbReference type="eggNOG" id="COG4753">
    <property type="taxonomic scope" value="Bacteria"/>
</dbReference>
<dbReference type="PROSITE" id="PS01124">
    <property type="entry name" value="HTH_ARAC_FAMILY_2"/>
    <property type="match status" value="1"/>
</dbReference>
<dbReference type="InterPro" id="IPR009057">
    <property type="entry name" value="Homeodomain-like_sf"/>
</dbReference>
<dbReference type="SMART" id="SM00342">
    <property type="entry name" value="HTH_ARAC"/>
    <property type="match status" value="1"/>
</dbReference>
<dbReference type="SMART" id="SM00448">
    <property type="entry name" value="REC"/>
    <property type="match status" value="1"/>
</dbReference>
<feature type="modified residue" description="4-aspartylphosphate" evidence="10">
    <location>
        <position position="54"/>
    </location>
</feature>
<dbReference type="EMBL" id="AORV01000031">
    <property type="protein sequence ID" value="EMS71991.1"/>
    <property type="molecule type" value="Genomic_DNA"/>
</dbReference>
<evidence type="ECO:0000256" key="6">
    <source>
        <dbReference type="ARBA" id="ARBA00023015"/>
    </source>
</evidence>
<dbReference type="AlphaFoldDB" id="S0FNP7"/>
<dbReference type="eggNOG" id="COG2207">
    <property type="taxonomic scope" value="Bacteria"/>
</dbReference>
<feature type="domain" description="HTH araC/xylS-type" evidence="11">
    <location>
        <begin position="428"/>
        <end position="527"/>
    </location>
</feature>
<dbReference type="PATRIC" id="fig|1195236.3.peg.2247"/>
<dbReference type="Gene3D" id="1.10.10.60">
    <property type="entry name" value="Homeodomain-like"/>
    <property type="match status" value="2"/>
</dbReference>
<dbReference type="STRING" id="1195236.CTER_1950"/>
<evidence type="ECO:0000256" key="1">
    <source>
        <dbReference type="ARBA" id="ARBA00004496"/>
    </source>
</evidence>
<evidence type="ECO:0000256" key="10">
    <source>
        <dbReference type="PROSITE-ProRule" id="PRU00169"/>
    </source>
</evidence>
<comment type="subcellular location">
    <subcellularLocation>
        <location evidence="1">Cytoplasm</location>
    </subcellularLocation>
</comment>
<sequence>MKVMLVEDERLVLELLKACINWEEIGFNIAGECSSAMAALELVDTLLPDVIITDICMPVMDGLEFSKTVSEKHPHIKIIVLTGHEEFEFAKKGIKVGVSDFLLKPINDDEITRALISIREKIIKERTLSKGYEKLKKQLEQNLPFLREKLFNELIQGGFDLASIDERLSYFDIKFGAADFRIAVVEVEDIIEENSGDEEHKLINKMRCIDYIRRSFEKDDYVNVFFDNSQRIVVMSNETALDLEECCETIKSMLLNRLKCSIAIGIGNIHSGIDKVYLSYKEACDAVSYKFVVGKNQVVSFSDIWSSTGANMRVDNDSMGRFGFYVKSGLLEKVGETIDLFFGEEENACKSLEQARVIACNLISVIMNVIIMSDINQKDIFKNNLQPFEKIFKLDTLPDIKEYLKNTASAATLSVSSQQGKKARKILQDVKEYIHDNYTDSNLSLSEVAKKFFLNLSYLSRIFKEETGQTFVDYLMKLRMEKAFKLLGDTDLMVYEIAGQVGINDPHYFSICFKKYTGLSANDYRKSK</sequence>
<proteinExistence type="predicted"/>
<keyword evidence="8" id="KW-0804">Transcription</keyword>
<evidence type="ECO:0000256" key="2">
    <source>
        <dbReference type="ARBA" id="ARBA00018672"/>
    </source>
</evidence>
<dbReference type="Pfam" id="PF17853">
    <property type="entry name" value="GGDEF_2"/>
    <property type="match status" value="1"/>
</dbReference>
<dbReference type="PANTHER" id="PTHR42713">
    <property type="entry name" value="HISTIDINE KINASE-RELATED"/>
    <property type="match status" value="1"/>
</dbReference>
<organism evidence="13 14">
    <name type="scientific">Ruminiclostridium cellobioparum subsp. termitidis CT1112</name>
    <dbReference type="NCBI Taxonomy" id="1195236"/>
    <lineage>
        <taxon>Bacteria</taxon>
        <taxon>Bacillati</taxon>
        <taxon>Bacillota</taxon>
        <taxon>Clostridia</taxon>
        <taxon>Eubacteriales</taxon>
        <taxon>Oscillospiraceae</taxon>
        <taxon>Ruminiclostridium</taxon>
    </lineage>
</organism>
<evidence type="ECO:0000256" key="8">
    <source>
        <dbReference type="ARBA" id="ARBA00023163"/>
    </source>
</evidence>
<dbReference type="InterPro" id="IPR011006">
    <property type="entry name" value="CheY-like_superfamily"/>
</dbReference>
<dbReference type="Pfam" id="PF12833">
    <property type="entry name" value="HTH_18"/>
    <property type="match status" value="1"/>
</dbReference>
<protein>
    <recommendedName>
        <fullName evidence="2">Stage 0 sporulation protein A homolog</fullName>
    </recommendedName>
</protein>
<evidence type="ECO:0000313" key="14">
    <source>
        <dbReference type="Proteomes" id="UP000014155"/>
    </source>
</evidence>
<evidence type="ECO:0000259" key="12">
    <source>
        <dbReference type="PROSITE" id="PS50110"/>
    </source>
</evidence>
<evidence type="ECO:0000256" key="4">
    <source>
        <dbReference type="ARBA" id="ARBA00022553"/>
    </source>
</evidence>
<keyword evidence="3" id="KW-0963">Cytoplasm</keyword>
<name>S0FNP7_RUMCE</name>
<dbReference type="Proteomes" id="UP000014155">
    <property type="component" value="Unassembled WGS sequence"/>
</dbReference>
<evidence type="ECO:0000256" key="3">
    <source>
        <dbReference type="ARBA" id="ARBA00022490"/>
    </source>
</evidence>
<keyword evidence="14" id="KW-1185">Reference proteome</keyword>
<keyword evidence="7" id="KW-0238">DNA-binding</keyword>
<dbReference type="CDD" id="cd17536">
    <property type="entry name" value="REC_YesN-like"/>
    <property type="match status" value="1"/>
</dbReference>
<feature type="domain" description="Response regulatory" evidence="12">
    <location>
        <begin position="2"/>
        <end position="119"/>
    </location>
</feature>
<comment type="caution">
    <text evidence="13">The sequence shown here is derived from an EMBL/GenBank/DDBJ whole genome shotgun (WGS) entry which is preliminary data.</text>
</comment>
<dbReference type="SUPFAM" id="SSF46689">
    <property type="entry name" value="Homeodomain-like"/>
    <property type="match status" value="2"/>
</dbReference>
<dbReference type="InterPro" id="IPR051552">
    <property type="entry name" value="HptR"/>
</dbReference>
<keyword evidence="5" id="KW-0902">Two-component regulatory system</keyword>
<dbReference type="GO" id="GO:0003700">
    <property type="term" value="F:DNA-binding transcription factor activity"/>
    <property type="evidence" value="ECO:0007669"/>
    <property type="project" value="InterPro"/>
</dbReference>
<reference evidence="13 14" key="1">
    <citation type="journal article" date="2013" name="Genome Announc.">
        <title>Draft Genome Sequence of the Cellulolytic, Mesophilic, Anaerobic Bacterium Clostridium termitidis Strain CT1112 (DSM 5398).</title>
        <authorList>
            <person name="Lal S."/>
            <person name="Ramachandran U."/>
            <person name="Zhang X."/>
            <person name="Munir R."/>
            <person name="Sparling R."/>
            <person name="Levin D.B."/>
        </authorList>
    </citation>
    <scope>NUCLEOTIDE SEQUENCE [LARGE SCALE GENOMIC DNA]</scope>
    <source>
        <strain evidence="13 14">CT1112</strain>
    </source>
</reference>